<dbReference type="OrthoDB" id="668782at2"/>
<reference evidence="3 4" key="1">
    <citation type="submission" date="2019-03" db="EMBL/GenBank/DDBJ databases">
        <title>Genomic Encyclopedia of Type Strains, Phase IV (KMG-IV): sequencing the most valuable type-strain genomes for metagenomic binning, comparative biology and taxonomic classification.</title>
        <authorList>
            <person name="Goeker M."/>
        </authorList>
    </citation>
    <scope>NUCLEOTIDE SEQUENCE [LARGE SCALE GENOMIC DNA]</scope>
    <source>
        <strain evidence="3 4">DSM 45361</strain>
    </source>
</reference>
<dbReference type="Pfam" id="PF03795">
    <property type="entry name" value="YCII"/>
    <property type="match status" value="1"/>
</dbReference>
<keyword evidence="4" id="KW-1185">Reference proteome</keyword>
<comment type="caution">
    <text evidence="3">The sequence shown here is derived from an EMBL/GenBank/DDBJ whole genome shotgun (WGS) entry which is preliminary data.</text>
</comment>
<gene>
    <name evidence="3" type="ORF">EV186_105208</name>
</gene>
<dbReference type="InterPro" id="IPR005545">
    <property type="entry name" value="YCII"/>
</dbReference>
<dbReference type="AlphaFoldDB" id="A0A4R6S818"/>
<dbReference type="RefSeq" id="WP_133852378.1">
    <property type="nucleotide sequence ID" value="NZ_SNXZ01000005.1"/>
</dbReference>
<organism evidence="3 4">
    <name type="scientific">Labedaea rhizosphaerae</name>
    <dbReference type="NCBI Taxonomy" id="598644"/>
    <lineage>
        <taxon>Bacteria</taxon>
        <taxon>Bacillati</taxon>
        <taxon>Actinomycetota</taxon>
        <taxon>Actinomycetes</taxon>
        <taxon>Pseudonocardiales</taxon>
        <taxon>Pseudonocardiaceae</taxon>
        <taxon>Labedaea</taxon>
    </lineage>
</organism>
<dbReference type="PANTHER" id="PTHR35174:SF3">
    <property type="entry name" value="BLL7171 PROTEIN"/>
    <property type="match status" value="1"/>
</dbReference>
<dbReference type="EMBL" id="SNXZ01000005">
    <property type="protein sequence ID" value="TDP94976.1"/>
    <property type="molecule type" value="Genomic_DNA"/>
</dbReference>
<accession>A0A4R6S818</accession>
<evidence type="ECO:0000313" key="4">
    <source>
        <dbReference type="Proteomes" id="UP000295444"/>
    </source>
</evidence>
<name>A0A4R6S818_LABRH</name>
<proteinExistence type="inferred from homology"/>
<feature type="domain" description="YCII-related" evidence="2">
    <location>
        <begin position="1"/>
        <end position="111"/>
    </location>
</feature>
<evidence type="ECO:0000259" key="2">
    <source>
        <dbReference type="Pfam" id="PF03795"/>
    </source>
</evidence>
<dbReference type="PANTHER" id="PTHR35174">
    <property type="entry name" value="BLL7171 PROTEIN-RELATED"/>
    <property type="match status" value="1"/>
</dbReference>
<dbReference type="Proteomes" id="UP000295444">
    <property type="component" value="Unassembled WGS sequence"/>
</dbReference>
<dbReference type="SUPFAM" id="SSF54909">
    <property type="entry name" value="Dimeric alpha+beta barrel"/>
    <property type="match status" value="1"/>
</dbReference>
<protein>
    <recommendedName>
        <fullName evidence="2">YCII-related domain-containing protein</fullName>
    </recommendedName>
</protein>
<evidence type="ECO:0000256" key="1">
    <source>
        <dbReference type="ARBA" id="ARBA00007689"/>
    </source>
</evidence>
<comment type="similarity">
    <text evidence="1">Belongs to the YciI family.</text>
</comment>
<dbReference type="Gene3D" id="3.30.70.1060">
    <property type="entry name" value="Dimeric alpha+beta barrel"/>
    <property type="match status" value="1"/>
</dbReference>
<sequence length="113" mass="12172">MLYAMMIHTDPSRIQALSAADLETAYAEYLELAHDPRCVSFAQLQPADTATCVKGDGDRTLITDGPFADTKEVLGGFCLIEAADLDEVLEMAARSPAVRWVGGTIEVRPVAQS</sequence>
<evidence type="ECO:0000313" key="3">
    <source>
        <dbReference type="EMBL" id="TDP94976.1"/>
    </source>
</evidence>
<dbReference type="InterPro" id="IPR011008">
    <property type="entry name" value="Dimeric_a/b-barrel"/>
</dbReference>